<reference evidence="3" key="1">
    <citation type="submission" date="2023-01" db="EMBL/GenBank/DDBJ databases">
        <title>Draft genome sequence of Nocardiopsis sp. LSu2-4 isolated from halophytes.</title>
        <authorList>
            <person name="Duangmal K."/>
            <person name="Chantavorakit T."/>
        </authorList>
    </citation>
    <scope>NUCLEOTIDE SEQUENCE</scope>
    <source>
        <strain evidence="3">LSu2-4</strain>
    </source>
</reference>
<dbReference type="SMART" id="SM00418">
    <property type="entry name" value="HTH_ARSR"/>
    <property type="match status" value="1"/>
</dbReference>
<gene>
    <name evidence="3" type="ORF">O4U47_13745</name>
</gene>
<organism evidence="3 4">
    <name type="scientific">Nocardiopsis suaedae</name>
    <dbReference type="NCBI Taxonomy" id="3018444"/>
    <lineage>
        <taxon>Bacteria</taxon>
        <taxon>Bacillati</taxon>
        <taxon>Actinomycetota</taxon>
        <taxon>Actinomycetes</taxon>
        <taxon>Streptosporangiales</taxon>
        <taxon>Nocardiopsidaceae</taxon>
        <taxon>Nocardiopsis</taxon>
    </lineage>
</organism>
<name>A0ABT4TLK3_9ACTN</name>
<sequence>MTQDAADGRAGMTAEEAPGDPAIGAAGALADPVRRRLYRYVCERGEAGRADAAEALGVARTLAAFHLDRLAEAGLLEVERRRLTGRQGPGAGRPAKVYRRSGREVSLHLPPRDYEAAARLLAEAVERAGAEEALYAVAREEGRRRAAAAEGAEGPTRLEEVAAALAACGYEPVVPAAGEENGREENGGESGGQGCGQGGEVRLRNCPFRSLASDFPPLTCGMNLELVRGMIERWGGFTARTAPSPKGCCVAISKNKND</sequence>
<dbReference type="CDD" id="cd00090">
    <property type="entry name" value="HTH_ARSR"/>
    <property type="match status" value="1"/>
</dbReference>
<dbReference type="InterPro" id="IPR011991">
    <property type="entry name" value="ArsR-like_HTH"/>
</dbReference>
<protein>
    <submittedName>
        <fullName evidence="3">Helix-turn-helix domain-containing protein</fullName>
    </submittedName>
</protein>
<dbReference type="Proteomes" id="UP001165685">
    <property type="component" value="Unassembled WGS sequence"/>
</dbReference>
<dbReference type="Gene3D" id="1.10.10.10">
    <property type="entry name" value="Winged helix-like DNA-binding domain superfamily/Winged helix DNA-binding domain"/>
    <property type="match status" value="1"/>
</dbReference>
<comment type="caution">
    <text evidence="3">The sequence shown here is derived from an EMBL/GenBank/DDBJ whole genome shotgun (WGS) entry which is preliminary data.</text>
</comment>
<dbReference type="InterPro" id="IPR001845">
    <property type="entry name" value="HTH_ArsR_DNA-bd_dom"/>
</dbReference>
<evidence type="ECO:0000256" key="1">
    <source>
        <dbReference type="SAM" id="MobiDB-lite"/>
    </source>
</evidence>
<dbReference type="EMBL" id="JAQFWP010000023">
    <property type="protein sequence ID" value="MDA2805577.1"/>
    <property type="molecule type" value="Genomic_DNA"/>
</dbReference>
<dbReference type="InterPro" id="IPR036390">
    <property type="entry name" value="WH_DNA-bd_sf"/>
</dbReference>
<dbReference type="RefSeq" id="WP_270678233.1">
    <property type="nucleotide sequence ID" value="NZ_JAQFWP010000023.1"/>
</dbReference>
<evidence type="ECO:0000313" key="4">
    <source>
        <dbReference type="Proteomes" id="UP001165685"/>
    </source>
</evidence>
<feature type="domain" description="HTH arsR-type" evidence="2">
    <location>
        <begin position="25"/>
        <end position="126"/>
    </location>
</feature>
<keyword evidence="4" id="KW-1185">Reference proteome</keyword>
<feature type="region of interest" description="Disordered" evidence="1">
    <location>
        <begin position="1"/>
        <end position="25"/>
    </location>
</feature>
<dbReference type="InterPro" id="IPR036388">
    <property type="entry name" value="WH-like_DNA-bd_sf"/>
</dbReference>
<feature type="region of interest" description="Disordered" evidence="1">
    <location>
        <begin position="177"/>
        <end position="196"/>
    </location>
</feature>
<evidence type="ECO:0000313" key="3">
    <source>
        <dbReference type="EMBL" id="MDA2805577.1"/>
    </source>
</evidence>
<dbReference type="SUPFAM" id="SSF46785">
    <property type="entry name" value="Winged helix' DNA-binding domain"/>
    <property type="match status" value="1"/>
</dbReference>
<dbReference type="Pfam" id="PF12840">
    <property type="entry name" value="HTH_20"/>
    <property type="match status" value="1"/>
</dbReference>
<accession>A0ABT4TLK3</accession>
<feature type="compositionally biased region" description="Low complexity" evidence="1">
    <location>
        <begin position="14"/>
        <end position="25"/>
    </location>
</feature>
<evidence type="ECO:0000259" key="2">
    <source>
        <dbReference type="SMART" id="SM00418"/>
    </source>
</evidence>
<proteinExistence type="predicted"/>